<dbReference type="OrthoDB" id="1244544at2"/>
<accession>A0A2S0HZ92</accession>
<name>A0A2S0HZ92_9FLAO</name>
<organism evidence="2 3">
    <name type="scientific">Pukyongia salina</name>
    <dbReference type="NCBI Taxonomy" id="2094025"/>
    <lineage>
        <taxon>Bacteria</taxon>
        <taxon>Pseudomonadati</taxon>
        <taxon>Bacteroidota</taxon>
        <taxon>Flavobacteriia</taxon>
        <taxon>Flavobacteriales</taxon>
        <taxon>Flavobacteriaceae</taxon>
        <taxon>Pukyongia</taxon>
    </lineage>
</organism>
<protein>
    <submittedName>
        <fullName evidence="2">Uncharacterized protein</fullName>
    </submittedName>
</protein>
<dbReference type="KEGG" id="aue:C5O00_12865"/>
<gene>
    <name evidence="2" type="ORF">C5O00_12865</name>
</gene>
<feature type="signal peptide" evidence="1">
    <location>
        <begin position="1"/>
        <end position="20"/>
    </location>
</feature>
<dbReference type="RefSeq" id="WP_105217237.1">
    <property type="nucleotide sequence ID" value="NZ_CP027062.1"/>
</dbReference>
<dbReference type="EMBL" id="CP027062">
    <property type="protein sequence ID" value="AVI51997.1"/>
    <property type="molecule type" value="Genomic_DNA"/>
</dbReference>
<dbReference type="AlphaFoldDB" id="A0A2S0HZ92"/>
<dbReference type="Proteomes" id="UP000238442">
    <property type="component" value="Chromosome"/>
</dbReference>
<reference evidence="2 3" key="1">
    <citation type="submission" date="2018-02" db="EMBL/GenBank/DDBJ databases">
        <title>Genomic analysis of the strain RR4-38 isolated from a seawater recirculating aquaculture system.</title>
        <authorList>
            <person name="Kim Y.-S."/>
            <person name="Jang Y.H."/>
            <person name="Kim K.-H."/>
        </authorList>
    </citation>
    <scope>NUCLEOTIDE SEQUENCE [LARGE SCALE GENOMIC DNA]</scope>
    <source>
        <strain evidence="2 3">RR4-38</strain>
    </source>
</reference>
<sequence length="220" mass="24251">MKDLYTLTVLLGITFNSVFAQVGVNTTTPTATLEVVGDVLVDSELYLENPGDNSNIRGSKFLVRTTGNQLSRYDITNSKYGPINYVEFEFQNLSASGLLDYDTKISTDDYLVSIQGYSCGIAGAGRTGSIMPSSALSTLSIEGYQIYAYPNTTTNTWFLRAFVNNSTWQRYNGTTYVDTEIDMWLNVMIYRKGFIAKAQNDITVDMSNLATGTATLPIGF</sequence>
<evidence type="ECO:0000313" key="2">
    <source>
        <dbReference type="EMBL" id="AVI51997.1"/>
    </source>
</evidence>
<feature type="chain" id="PRO_5015602028" evidence="1">
    <location>
        <begin position="21"/>
        <end position="220"/>
    </location>
</feature>
<evidence type="ECO:0000313" key="3">
    <source>
        <dbReference type="Proteomes" id="UP000238442"/>
    </source>
</evidence>
<keyword evidence="3" id="KW-1185">Reference proteome</keyword>
<proteinExistence type="predicted"/>
<evidence type="ECO:0000256" key="1">
    <source>
        <dbReference type="SAM" id="SignalP"/>
    </source>
</evidence>
<keyword evidence="1" id="KW-0732">Signal</keyword>